<dbReference type="InterPro" id="IPR056608">
    <property type="entry name" value="Elapor1/2_GBD"/>
</dbReference>
<dbReference type="PROSITE" id="PS51914">
    <property type="entry name" value="MRH"/>
    <property type="match status" value="1"/>
</dbReference>
<dbReference type="SUPFAM" id="SSF50911">
    <property type="entry name" value="Mannose 6-phosphate receptor domain"/>
    <property type="match status" value="1"/>
</dbReference>
<dbReference type="Gene3D" id="2.70.130.10">
    <property type="entry name" value="Mannose-6-phosphate receptor binding domain"/>
    <property type="match status" value="1"/>
</dbReference>
<evidence type="ECO:0000256" key="6">
    <source>
        <dbReference type="ARBA" id="ARBA00023180"/>
    </source>
</evidence>
<evidence type="ECO:0000313" key="10">
    <source>
        <dbReference type="Proteomes" id="UP000308267"/>
    </source>
</evidence>
<gene>
    <name evidence="9" type="ORF">CRM22_005467</name>
</gene>
<evidence type="ECO:0000256" key="7">
    <source>
        <dbReference type="SAM" id="Phobius"/>
    </source>
</evidence>
<feature type="transmembrane region" description="Helical" evidence="7">
    <location>
        <begin position="928"/>
        <end position="949"/>
    </location>
</feature>
<comment type="similarity">
    <text evidence="2">Belongs to the ELAPOR family.</text>
</comment>
<dbReference type="InterPro" id="IPR056609">
    <property type="entry name" value="Elapor1-like_3rd"/>
</dbReference>
<evidence type="ECO:0000256" key="2">
    <source>
        <dbReference type="ARBA" id="ARBA00007627"/>
    </source>
</evidence>
<keyword evidence="7" id="KW-0472">Membrane</keyword>
<evidence type="ECO:0000256" key="4">
    <source>
        <dbReference type="ARBA" id="ARBA00022729"/>
    </source>
</evidence>
<keyword evidence="5" id="KW-1015">Disulfide bond</keyword>
<dbReference type="InterPro" id="IPR009011">
    <property type="entry name" value="Man6P_isomerase_rcpt-bd_dom_sf"/>
</dbReference>
<dbReference type="InterPro" id="IPR009030">
    <property type="entry name" value="Growth_fac_rcpt_cys_sf"/>
</dbReference>
<dbReference type="STRING" id="147828.A0A4S2LSB3"/>
<dbReference type="SUPFAM" id="SSF57184">
    <property type="entry name" value="Growth factor receptor domain"/>
    <property type="match status" value="2"/>
</dbReference>
<dbReference type="PANTHER" id="PTHR22727">
    <property type="entry name" value="PROTEIN CBG13728"/>
    <property type="match status" value="1"/>
</dbReference>
<keyword evidence="7" id="KW-1133">Transmembrane helix</keyword>
<keyword evidence="3" id="KW-1003">Cell membrane</keyword>
<feature type="non-terminal residue" evidence="9">
    <location>
        <position position="1"/>
    </location>
</feature>
<evidence type="ECO:0000313" key="9">
    <source>
        <dbReference type="EMBL" id="TGZ66166.1"/>
    </source>
</evidence>
<accession>A0A4S2LSB3</accession>
<keyword evidence="4" id="KW-0732">Signal</keyword>
<protein>
    <recommendedName>
        <fullName evidence="8">MRH domain-containing protein</fullName>
    </recommendedName>
</protein>
<evidence type="ECO:0000256" key="5">
    <source>
        <dbReference type="ARBA" id="ARBA00023157"/>
    </source>
</evidence>
<dbReference type="EMBL" id="SJOL01006464">
    <property type="protein sequence ID" value="TGZ66166.1"/>
    <property type="molecule type" value="Genomic_DNA"/>
</dbReference>
<feature type="domain" description="MRH" evidence="8">
    <location>
        <begin position="671"/>
        <end position="878"/>
    </location>
</feature>
<dbReference type="OrthoDB" id="439917at2759"/>
<sequence>RVVIYVSLIPIQYPSPNICIKWCLKTSQEALPMILISPWILVTLVPLLHVKGESCASSSLHYEASDCNTKGDRWVFKVPEDNDNCLLTSESIPRRQHNCDKTCSAGHYLDMDSQECKLCPVGTYSRGNVLELSKWKTIPTELATDVTYSSQTSDGCNSTQWMPMGDHLLGKATPGCSAVLSLQLNNLQDGEVSFMYNIADAATMVFFTIHNEHCTRLPESTFILQRTGQNVLYNVSSPLRKGRYVLQWELFVDQNTFGYLFGRRVASIRIIEIRIRGTPPILHCNACPAGTYANAGGMSQCESCPANTFSYTGAQTCTACAVDEYSSPGSDKCNRRLPCTEKDFMGVWTPCDQQGKTWKTYKWIEPVICNIRTGVGLPQSGNPIDCTCPIGTRFYNATACESCPADQSVTDSTCLRCESDKVPVIGLHYDRWSRFPPHLTTWCLSMFKNGCSEWTLNMDHISAGIGLHLSTASFLHLSIPFGFVRSDELDAGNAGEVVRNPPIPNTYLRVEFELACTSCELILRQQRGNVNTPLIQWLGKAERQNYTLTIDDSAAVNFTWEFRKKAPNPEVSQSDLLLEHVKIYQLEVTNAKLLGTIGCRKCLKGIQDGKCISCPPGLFYASTINETTRQEVVNCTQCPENTILQTDAHATRTVSEACIPCEPGTKAVNHSVCVVDTMPVVDNGMLYNLTELLLKNRTVYGANLFTPTGTKYHYEYHLSFMYGHPVRCVEEYEAAMVNFMEALICRQTIVHLPSAPDKKQRVLPLRLGDRLEKAVQSNHSKQFWDEVNTNLTRAGWTADSVGTDLHYIFVASGSSENCPSGVRTVVTFRCGLGQSLESINSSMFTDEGQLELPPSCPDATCDGCTYHFLWRSSHACPICSERQITRFSGECRYGSRRVYAISREPCRVPTELLAAQEISCPLLTTGQIVAIFLTGFTLITLVTIIFSCYRKNKRLEYKYMKLVQSKGGLGQPTSCALDENEEDNLDHFGRRAVRSNNVINAAFELEATGSMKAPANASLALKMPWPILGPILFKKGDQQDLHPLPENEVRGGVA</sequence>
<evidence type="ECO:0000256" key="3">
    <source>
        <dbReference type="ARBA" id="ARBA00022475"/>
    </source>
</evidence>
<keyword evidence="6" id="KW-0325">Glycoprotein</keyword>
<dbReference type="GO" id="GO:0005886">
    <property type="term" value="C:plasma membrane"/>
    <property type="evidence" value="ECO:0007669"/>
    <property type="project" value="UniProtKB-SubCell"/>
</dbReference>
<dbReference type="Pfam" id="PF23032">
    <property type="entry name" value="GBD_ELAPOR1-like_3rd"/>
    <property type="match status" value="1"/>
</dbReference>
<dbReference type="Pfam" id="PF23031">
    <property type="entry name" value="GBD_ELAPOR1"/>
    <property type="match status" value="1"/>
</dbReference>
<proteinExistence type="inferred from homology"/>
<evidence type="ECO:0000259" key="8">
    <source>
        <dbReference type="PROSITE" id="PS51914"/>
    </source>
</evidence>
<dbReference type="SMART" id="SM01411">
    <property type="entry name" value="Ephrin_rec_like"/>
    <property type="match status" value="4"/>
</dbReference>
<dbReference type="InterPro" id="IPR039181">
    <property type="entry name" value="Elapor1/2"/>
</dbReference>
<reference evidence="9 10" key="1">
    <citation type="journal article" date="2019" name="BMC Genomics">
        <title>New insights from Opisthorchis felineus genome: update on genomics of the epidemiologically important liver flukes.</title>
        <authorList>
            <person name="Ershov N.I."/>
            <person name="Mordvinov V.A."/>
            <person name="Prokhortchouk E.B."/>
            <person name="Pakharukova M.Y."/>
            <person name="Gunbin K.V."/>
            <person name="Ustyantsev K."/>
            <person name="Genaev M.A."/>
            <person name="Blinov A.G."/>
            <person name="Mazur A."/>
            <person name="Boulygina E."/>
            <person name="Tsygankova S."/>
            <person name="Khrameeva E."/>
            <person name="Chekanov N."/>
            <person name="Fan G."/>
            <person name="Xiao A."/>
            <person name="Zhang H."/>
            <person name="Xu X."/>
            <person name="Yang H."/>
            <person name="Solovyev V."/>
            <person name="Lee S.M."/>
            <person name="Liu X."/>
            <person name="Afonnikov D.A."/>
            <person name="Skryabin K.G."/>
        </authorList>
    </citation>
    <scope>NUCLEOTIDE SEQUENCE [LARGE SCALE GENOMIC DNA]</scope>
    <source>
        <strain evidence="9">AK-0245</strain>
        <tissue evidence="9">Whole organism</tissue>
    </source>
</reference>
<comment type="caution">
    <text evidence="9">The sequence shown here is derived from an EMBL/GenBank/DDBJ whole genome shotgun (WGS) entry which is preliminary data.</text>
</comment>
<name>A0A4S2LSB3_OPIFE</name>
<dbReference type="InterPro" id="IPR044865">
    <property type="entry name" value="MRH_dom"/>
</dbReference>
<dbReference type="Gene3D" id="2.10.50.10">
    <property type="entry name" value="Tumor Necrosis Factor Receptor, subunit A, domain 2"/>
    <property type="match status" value="1"/>
</dbReference>
<dbReference type="AlphaFoldDB" id="A0A4S2LSB3"/>
<keyword evidence="7" id="KW-0812">Transmembrane</keyword>
<dbReference type="PANTHER" id="PTHR22727:SF15">
    <property type="entry name" value="MRH DOMAIN-CONTAINING PROTEIN"/>
    <property type="match status" value="1"/>
</dbReference>
<dbReference type="InterPro" id="IPR056607">
    <property type="entry name" value="Elapor1/2_MRH"/>
</dbReference>
<organism evidence="9 10">
    <name type="scientific">Opisthorchis felineus</name>
    <dbReference type="NCBI Taxonomy" id="147828"/>
    <lineage>
        <taxon>Eukaryota</taxon>
        <taxon>Metazoa</taxon>
        <taxon>Spiralia</taxon>
        <taxon>Lophotrochozoa</taxon>
        <taxon>Platyhelminthes</taxon>
        <taxon>Trematoda</taxon>
        <taxon>Digenea</taxon>
        <taxon>Opisthorchiida</taxon>
        <taxon>Opisthorchiata</taxon>
        <taxon>Opisthorchiidae</taxon>
        <taxon>Opisthorchis</taxon>
    </lineage>
</organism>
<evidence type="ECO:0000256" key="1">
    <source>
        <dbReference type="ARBA" id="ARBA00004251"/>
    </source>
</evidence>
<keyword evidence="10" id="KW-1185">Reference proteome</keyword>
<comment type="subcellular location">
    <subcellularLocation>
        <location evidence="1">Cell membrane</location>
        <topology evidence="1">Single-pass type I membrane protein</topology>
    </subcellularLocation>
</comment>
<dbReference type="Proteomes" id="UP000308267">
    <property type="component" value="Unassembled WGS sequence"/>
</dbReference>
<dbReference type="Pfam" id="PF23087">
    <property type="entry name" value="MRH_ELAPOR1_9th"/>
    <property type="match status" value="1"/>
</dbReference>